<dbReference type="InterPro" id="IPR003593">
    <property type="entry name" value="AAA+_ATPase"/>
</dbReference>
<name>A0ABS6U0R3_STRHA</name>
<dbReference type="PANTHER" id="PTHR30153:SF2">
    <property type="entry name" value="REPLICATIVE DNA HELICASE"/>
    <property type="match status" value="1"/>
</dbReference>
<evidence type="ECO:0000259" key="15">
    <source>
        <dbReference type="PROSITE" id="PS51199"/>
    </source>
</evidence>
<keyword evidence="4 12" id="KW-0547">Nucleotide-binding</keyword>
<keyword evidence="6 12" id="KW-0347">Helicase</keyword>
<dbReference type="Gene3D" id="1.10.860.10">
    <property type="entry name" value="DNAb Helicase, Chain A"/>
    <property type="match status" value="1"/>
</dbReference>
<feature type="domain" description="RecA family profile 1" evidence="14">
    <location>
        <begin position="198"/>
        <end position="378"/>
    </location>
</feature>
<dbReference type="SUPFAM" id="SSF52540">
    <property type="entry name" value="P-loop containing nucleoside triphosphate hydrolases"/>
    <property type="match status" value="1"/>
</dbReference>
<keyword evidence="17" id="KW-1185">Reference proteome</keyword>
<dbReference type="InterPro" id="IPR016136">
    <property type="entry name" value="DNA_helicase_N/primase_C"/>
</dbReference>
<dbReference type="EC" id="5.6.2.3" evidence="11 12"/>
<keyword evidence="2 12" id="KW-0639">Primosome</keyword>
<keyword evidence="8 12" id="KW-0238">DNA-binding</keyword>
<dbReference type="GO" id="GO:0016787">
    <property type="term" value="F:hydrolase activity"/>
    <property type="evidence" value="ECO:0007669"/>
    <property type="project" value="UniProtKB-KW"/>
</dbReference>
<proteinExistence type="inferred from homology"/>
<dbReference type="NCBIfam" id="TIGR00665">
    <property type="entry name" value="DnaB"/>
    <property type="match status" value="1"/>
</dbReference>
<protein>
    <recommendedName>
        <fullName evidence="11 12">Replicative DNA helicase</fullName>
        <ecNumber evidence="11 12">5.6.2.3</ecNumber>
    </recommendedName>
</protein>
<dbReference type="Pfam" id="PF03796">
    <property type="entry name" value="DnaB_C"/>
    <property type="match status" value="1"/>
</dbReference>
<evidence type="ECO:0000256" key="6">
    <source>
        <dbReference type="ARBA" id="ARBA00022806"/>
    </source>
</evidence>
<gene>
    <name evidence="16" type="primary">dnaB</name>
    <name evidence="16" type="ORF">STHAL_32315</name>
</gene>
<dbReference type="SUPFAM" id="SSF48024">
    <property type="entry name" value="N-terminal domain of DnaB helicase"/>
    <property type="match status" value="1"/>
</dbReference>
<keyword evidence="3 12" id="KW-0235">DNA replication</keyword>
<comment type="caution">
    <text evidence="16">The sequence shown here is derived from an EMBL/GenBank/DDBJ whole genome shotgun (WGS) entry which is preliminary data.</text>
</comment>
<dbReference type="RefSeq" id="WP_372454148.1">
    <property type="nucleotide sequence ID" value="NZ_JAHUVW010000004.1"/>
</dbReference>
<dbReference type="Pfam" id="PF00772">
    <property type="entry name" value="DnaB"/>
    <property type="match status" value="1"/>
</dbReference>
<dbReference type="PROSITE" id="PS50162">
    <property type="entry name" value="RECA_2"/>
    <property type="match status" value="1"/>
</dbReference>
<evidence type="ECO:0000256" key="9">
    <source>
        <dbReference type="ARBA" id="ARBA00023235"/>
    </source>
</evidence>
<comment type="catalytic activity">
    <reaction evidence="10 12">
        <text>ATP + H2O = ADP + phosphate + H(+)</text>
        <dbReference type="Rhea" id="RHEA:13065"/>
        <dbReference type="ChEBI" id="CHEBI:15377"/>
        <dbReference type="ChEBI" id="CHEBI:15378"/>
        <dbReference type="ChEBI" id="CHEBI:30616"/>
        <dbReference type="ChEBI" id="CHEBI:43474"/>
        <dbReference type="ChEBI" id="CHEBI:456216"/>
        <dbReference type="EC" id="5.6.2.3"/>
    </reaction>
</comment>
<evidence type="ECO:0000256" key="4">
    <source>
        <dbReference type="ARBA" id="ARBA00022741"/>
    </source>
</evidence>
<dbReference type="PROSITE" id="PS51199">
    <property type="entry name" value="SF4_HELICASE"/>
    <property type="match status" value="1"/>
</dbReference>
<accession>A0ABS6U0R3</accession>
<evidence type="ECO:0000259" key="14">
    <source>
        <dbReference type="PROSITE" id="PS50162"/>
    </source>
</evidence>
<dbReference type="PANTHER" id="PTHR30153">
    <property type="entry name" value="REPLICATIVE DNA HELICASE DNAB"/>
    <property type="match status" value="1"/>
</dbReference>
<evidence type="ECO:0000256" key="5">
    <source>
        <dbReference type="ARBA" id="ARBA00022801"/>
    </source>
</evidence>
<dbReference type="InterPro" id="IPR007693">
    <property type="entry name" value="DNA_helicase_DnaB-like_N"/>
</dbReference>
<feature type="domain" description="SF4 helicase" evidence="15">
    <location>
        <begin position="195"/>
        <end position="459"/>
    </location>
</feature>
<dbReference type="CDD" id="cd00984">
    <property type="entry name" value="DnaB_C"/>
    <property type="match status" value="1"/>
</dbReference>
<dbReference type="InterPro" id="IPR036185">
    <property type="entry name" value="DNA_heli_DnaB-like_N_sf"/>
</dbReference>
<evidence type="ECO:0000256" key="7">
    <source>
        <dbReference type="ARBA" id="ARBA00022840"/>
    </source>
</evidence>
<evidence type="ECO:0000313" key="16">
    <source>
        <dbReference type="EMBL" id="MBV7674133.1"/>
    </source>
</evidence>
<keyword evidence="5 12" id="KW-0378">Hydrolase</keyword>
<comment type="similarity">
    <text evidence="1 12">Belongs to the helicase family. DnaB subfamily.</text>
</comment>
<evidence type="ECO:0000256" key="11">
    <source>
        <dbReference type="NCBIfam" id="TIGR00665"/>
    </source>
</evidence>
<evidence type="ECO:0000256" key="10">
    <source>
        <dbReference type="ARBA" id="ARBA00048954"/>
    </source>
</evidence>
<keyword evidence="7 12" id="KW-0067">ATP-binding</keyword>
<evidence type="ECO:0000256" key="1">
    <source>
        <dbReference type="ARBA" id="ARBA00008428"/>
    </source>
</evidence>
<evidence type="ECO:0000256" key="8">
    <source>
        <dbReference type="ARBA" id="ARBA00023125"/>
    </source>
</evidence>
<sequence length="459" mass="50248">MTVMANPRTADDGFDGEEPRAFERMPPQAVDAEMSVLASMITSEQAAIDCQNIIEPEDHYLPQHQIIHRTILDLRAKGQPCDPVKLGAELHKRGELARIGGATYLHTLINAMDTAANGSWHAEIVREQAILRRLVEAGIRITQSGYAGLGETDDLVAAAAAEIATVVEGTGKEDDFTLPSQTMESTLDRIDEAKGRRGITGLSTGFGDLDALTSGLQPGQMIVVAGRPGMGKTTFAMDMARACAIKQNIPAAFISLEMGIDELNMRLLSAEARVALHHLRSGETTEEDWTRMARVLPRITEAPLYINESATTLGAIQAKIRRLKSRVPDLGLVVIDYLQLVTIGGRQESREREVSSISRSIKLLAKELRVPIVALAQLNRGPETRTEKRPNKADLRESGSLEQDADLVALLYREDAYEPESARAGEVDLIIDKHRNGPTCTITIANQLHYSRFVDMAQT</sequence>
<dbReference type="InterPro" id="IPR027417">
    <property type="entry name" value="P-loop_NTPase"/>
</dbReference>
<dbReference type="Gene3D" id="3.40.50.300">
    <property type="entry name" value="P-loop containing nucleotide triphosphate hydrolases"/>
    <property type="match status" value="1"/>
</dbReference>
<evidence type="ECO:0000256" key="3">
    <source>
        <dbReference type="ARBA" id="ARBA00022705"/>
    </source>
</evidence>
<evidence type="ECO:0000313" key="17">
    <source>
        <dbReference type="Proteomes" id="UP000735541"/>
    </source>
</evidence>
<dbReference type="InterPro" id="IPR007694">
    <property type="entry name" value="DNA_helicase_DnaB-like_C"/>
</dbReference>
<comment type="function">
    <text evidence="12">The main replicative DNA helicase, it participates in initiation and elongation during chromosome replication. Travels ahead of the DNA replisome, separating dsDNA into templates for DNA synthesis. A processive ATP-dependent 5'-3' DNA helicase it has DNA-dependent ATPase activity.</text>
</comment>
<dbReference type="Proteomes" id="UP000735541">
    <property type="component" value="Unassembled WGS sequence"/>
</dbReference>
<keyword evidence="9" id="KW-0413">Isomerase</keyword>
<evidence type="ECO:0000256" key="13">
    <source>
        <dbReference type="SAM" id="MobiDB-lite"/>
    </source>
</evidence>
<dbReference type="InterPro" id="IPR007692">
    <property type="entry name" value="DNA_helicase_DnaB"/>
</dbReference>
<evidence type="ECO:0000256" key="12">
    <source>
        <dbReference type="RuleBase" id="RU362085"/>
    </source>
</evidence>
<dbReference type="GO" id="GO:0003678">
    <property type="term" value="F:DNA helicase activity"/>
    <property type="evidence" value="ECO:0007669"/>
    <property type="project" value="UniProtKB-EC"/>
</dbReference>
<dbReference type="EMBL" id="JAHUVW010000004">
    <property type="protein sequence ID" value="MBV7674133.1"/>
    <property type="molecule type" value="Genomic_DNA"/>
</dbReference>
<reference evidence="16 17" key="1">
    <citation type="submission" date="2021-07" db="EMBL/GenBank/DDBJ databases">
        <title>Sequencing Streptomyces halstedii LGO-A4 genome an citrus endophytic actinomycete.</title>
        <authorList>
            <person name="Samborskyy M."/>
            <person name="Scott N."/>
            <person name="Deglau R."/>
            <person name="Dickens S."/>
            <person name="Oliveira L.G."/>
        </authorList>
    </citation>
    <scope>NUCLEOTIDE SEQUENCE [LARGE SCALE GENOMIC DNA]</scope>
    <source>
        <strain evidence="16 17">LGO-A4</strain>
    </source>
</reference>
<evidence type="ECO:0000256" key="2">
    <source>
        <dbReference type="ARBA" id="ARBA00022515"/>
    </source>
</evidence>
<dbReference type="InterPro" id="IPR020588">
    <property type="entry name" value="RecA_ATP-bd"/>
</dbReference>
<organism evidence="16 17">
    <name type="scientific">Streptomyces halstedii</name>
    <dbReference type="NCBI Taxonomy" id="1944"/>
    <lineage>
        <taxon>Bacteria</taxon>
        <taxon>Bacillati</taxon>
        <taxon>Actinomycetota</taxon>
        <taxon>Actinomycetes</taxon>
        <taxon>Kitasatosporales</taxon>
        <taxon>Streptomycetaceae</taxon>
        <taxon>Streptomyces</taxon>
    </lineage>
</organism>
<feature type="region of interest" description="Disordered" evidence="13">
    <location>
        <begin position="1"/>
        <end position="20"/>
    </location>
</feature>
<dbReference type="SMART" id="SM00382">
    <property type="entry name" value="AAA"/>
    <property type="match status" value="1"/>
</dbReference>